<dbReference type="InterPro" id="IPR043993">
    <property type="entry name" value="T4SS_pilin"/>
</dbReference>
<protein>
    <submittedName>
        <fullName evidence="2">Uncharacterized protein</fullName>
    </submittedName>
</protein>
<organism evidence="2 3">
    <name type="scientific">Candidatus Gottesmanbacteria bacterium RIFCSPHIGHO2_02_FULL_39_11</name>
    <dbReference type="NCBI Taxonomy" id="1798382"/>
    <lineage>
        <taxon>Bacteria</taxon>
        <taxon>Candidatus Gottesmaniibacteriota</taxon>
    </lineage>
</organism>
<evidence type="ECO:0000313" key="3">
    <source>
        <dbReference type="Proteomes" id="UP000176923"/>
    </source>
</evidence>
<keyword evidence="1" id="KW-0812">Transmembrane</keyword>
<dbReference type="Pfam" id="PF18895">
    <property type="entry name" value="T4SS_pilin"/>
    <property type="match status" value="1"/>
</dbReference>
<dbReference type="STRING" id="1798382.A3D77_01545"/>
<feature type="transmembrane region" description="Helical" evidence="1">
    <location>
        <begin position="71"/>
        <end position="89"/>
    </location>
</feature>
<name>A0A1F5ZTK1_9BACT</name>
<keyword evidence="1" id="KW-1133">Transmembrane helix</keyword>
<dbReference type="AlphaFoldDB" id="A0A1F5ZTK1"/>
<gene>
    <name evidence="2" type="ORF">A3D77_01545</name>
</gene>
<dbReference type="EMBL" id="MFJL01000019">
    <property type="protein sequence ID" value="OGG15693.1"/>
    <property type="molecule type" value="Genomic_DNA"/>
</dbReference>
<keyword evidence="1" id="KW-0472">Membrane</keyword>
<dbReference type="Proteomes" id="UP000176923">
    <property type="component" value="Unassembled WGS sequence"/>
</dbReference>
<comment type="caution">
    <text evidence="2">The sequence shown here is derived from an EMBL/GenBank/DDBJ whole genome shotgun (WGS) entry which is preliminary data.</text>
</comment>
<evidence type="ECO:0000256" key="1">
    <source>
        <dbReference type="SAM" id="Phobius"/>
    </source>
</evidence>
<accession>A0A1F5ZTK1</accession>
<proteinExistence type="predicted"/>
<evidence type="ECO:0000313" key="2">
    <source>
        <dbReference type="EMBL" id="OGG15693.1"/>
    </source>
</evidence>
<reference evidence="2 3" key="1">
    <citation type="journal article" date="2016" name="Nat. Commun.">
        <title>Thousands of microbial genomes shed light on interconnected biogeochemical processes in an aquifer system.</title>
        <authorList>
            <person name="Anantharaman K."/>
            <person name="Brown C.T."/>
            <person name="Hug L.A."/>
            <person name="Sharon I."/>
            <person name="Castelle C.J."/>
            <person name="Probst A.J."/>
            <person name="Thomas B.C."/>
            <person name="Singh A."/>
            <person name="Wilkins M.J."/>
            <person name="Karaoz U."/>
            <person name="Brodie E.L."/>
            <person name="Williams K.H."/>
            <person name="Hubbard S.S."/>
            <person name="Banfield J.F."/>
        </authorList>
    </citation>
    <scope>NUCLEOTIDE SEQUENCE [LARGE SCALE GENOMIC DNA]</scope>
</reference>
<feature type="transmembrane region" description="Helical" evidence="1">
    <location>
        <begin position="27"/>
        <end position="50"/>
    </location>
</feature>
<sequence length="108" mass="11555">MKNWNDVPGCLLKVGEVEVPTIKCLEIVFSNILVVAVSLAALALFVMFLVGGFKFLTAGGDPKAVASAKSTLTYAIIGIALMAGAYLIFKLIEYFTGVPITIFRIPTQ</sequence>